<dbReference type="Proteomes" id="UP000244929">
    <property type="component" value="Chromosome"/>
</dbReference>
<keyword evidence="10" id="KW-1185">Reference proteome</keyword>
<dbReference type="InterPro" id="IPR051395">
    <property type="entry name" value="Cytochrome_c_Peroxidase/MauG"/>
</dbReference>
<dbReference type="GO" id="GO:0004130">
    <property type="term" value="F:cytochrome-c peroxidase activity"/>
    <property type="evidence" value="ECO:0007669"/>
    <property type="project" value="TreeGrafter"/>
</dbReference>
<name>A0A2S1QZI8_9FLAO</name>
<keyword evidence="2 7" id="KW-0349">Heme</keyword>
<accession>A0A2S1QZI8</accession>
<dbReference type="InterPro" id="IPR036909">
    <property type="entry name" value="Cyt_c-like_dom_sf"/>
</dbReference>
<evidence type="ECO:0000256" key="6">
    <source>
        <dbReference type="ARBA" id="ARBA00023004"/>
    </source>
</evidence>
<keyword evidence="4" id="KW-0732">Signal</keyword>
<dbReference type="GO" id="GO:0020037">
    <property type="term" value="F:heme binding"/>
    <property type="evidence" value="ECO:0007669"/>
    <property type="project" value="InterPro"/>
</dbReference>
<evidence type="ECO:0000259" key="8">
    <source>
        <dbReference type="PROSITE" id="PS51007"/>
    </source>
</evidence>
<organism evidence="9 10">
    <name type="scientific">Flavobacterium album</name>
    <dbReference type="NCBI Taxonomy" id="2175091"/>
    <lineage>
        <taxon>Bacteria</taxon>
        <taxon>Pseudomonadati</taxon>
        <taxon>Bacteroidota</taxon>
        <taxon>Flavobacteriia</taxon>
        <taxon>Flavobacteriales</taxon>
        <taxon>Flavobacteriaceae</taxon>
        <taxon>Flavobacterium</taxon>
    </lineage>
</organism>
<proteinExistence type="predicted"/>
<dbReference type="GO" id="GO:0030313">
    <property type="term" value="C:cell envelope"/>
    <property type="evidence" value="ECO:0007669"/>
    <property type="project" value="UniProtKB-SubCell"/>
</dbReference>
<sequence>MKRSYLILLLLPCLILSCSDEKDYVPIASEPEQAVLNLPDVPYNYNEPLPTYFYTNDSGPVPSSVNGIDNTPSSNPITNEGATLGRVLFYDKNLSQNRTTACGSCHRAEKSFADSSPFSHGLFGAATKRNSMTLINTRFYQRGRFFYDERAATLEKQVVMPILDHTEMALTLDEIKRRVEEKPYYSRLFIAAFGSSVVTNERIEQALSQFIRSMVSHKSKYDMGRAQVVNMRDPFPNFTQDENRGKDLFLKSFADGGVNCYACHTTEAFVSHNSGPVNNGLDAVSATDQGAYGFYTSAPELAGAFKIPTLRNIALTGPYMHDARFNSLMQVIEHYNSGVQNHTNLSPLLKRPDGMPRQLNLSDADKLALLRFLNTLTDQTIMSDPKWIDPFINQHL</sequence>
<evidence type="ECO:0000313" key="10">
    <source>
        <dbReference type="Proteomes" id="UP000244929"/>
    </source>
</evidence>
<evidence type="ECO:0000256" key="1">
    <source>
        <dbReference type="ARBA" id="ARBA00004196"/>
    </source>
</evidence>
<evidence type="ECO:0000256" key="3">
    <source>
        <dbReference type="ARBA" id="ARBA00022723"/>
    </source>
</evidence>
<dbReference type="AlphaFoldDB" id="A0A2S1QZI8"/>
<dbReference type="InterPro" id="IPR004852">
    <property type="entry name" value="Di-haem_cyt_c_peroxidsae"/>
</dbReference>
<dbReference type="KEGG" id="falb:HYN59_11695"/>
<protein>
    <submittedName>
        <fullName evidence="9">Cytochrome-c peroxidase</fullName>
    </submittedName>
</protein>
<dbReference type="InterPro" id="IPR009056">
    <property type="entry name" value="Cyt_c-like_dom"/>
</dbReference>
<evidence type="ECO:0000256" key="7">
    <source>
        <dbReference type="PROSITE-ProRule" id="PRU00433"/>
    </source>
</evidence>
<comment type="subcellular location">
    <subcellularLocation>
        <location evidence="1">Cell envelope</location>
    </subcellularLocation>
</comment>
<evidence type="ECO:0000256" key="4">
    <source>
        <dbReference type="ARBA" id="ARBA00022729"/>
    </source>
</evidence>
<dbReference type="PROSITE" id="PS51007">
    <property type="entry name" value="CYTC"/>
    <property type="match status" value="1"/>
</dbReference>
<evidence type="ECO:0000313" key="9">
    <source>
        <dbReference type="EMBL" id="AWH85729.1"/>
    </source>
</evidence>
<keyword evidence="6 7" id="KW-0408">Iron</keyword>
<dbReference type="PANTHER" id="PTHR30600:SF10">
    <property type="entry name" value="BLL6722 PROTEIN"/>
    <property type="match status" value="1"/>
</dbReference>
<evidence type="ECO:0000256" key="5">
    <source>
        <dbReference type="ARBA" id="ARBA00023002"/>
    </source>
</evidence>
<dbReference type="EMBL" id="CP029186">
    <property type="protein sequence ID" value="AWH85729.1"/>
    <property type="molecule type" value="Genomic_DNA"/>
</dbReference>
<dbReference type="PANTHER" id="PTHR30600">
    <property type="entry name" value="CYTOCHROME C PEROXIDASE-RELATED"/>
    <property type="match status" value="1"/>
</dbReference>
<dbReference type="OrthoDB" id="9805202at2"/>
<dbReference type="GO" id="GO:0009055">
    <property type="term" value="F:electron transfer activity"/>
    <property type="evidence" value="ECO:0007669"/>
    <property type="project" value="InterPro"/>
</dbReference>
<dbReference type="Gene3D" id="1.10.760.10">
    <property type="entry name" value="Cytochrome c-like domain"/>
    <property type="match status" value="2"/>
</dbReference>
<keyword evidence="3 7" id="KW-0479">Metal-binding</keyword>
<dbReference type="GO" id="GO:0046872">
    <property type="term" value="F:metal ion binding"/>
    <property type="evidence" value="ECO:0007669"/>
    <property type="project" value="UniProtKB-KW"/>
</dbReference>
<evidence type="ECO:0000256" key="2">
    <source>
        <dbReference type="ARBA" id="ARBA00022617"/>
    </source>
</evidence>
<keyword evidence="5" id="KW-0560">Oxidoreductase</keyword>
<gene>
    <name evidence="9" type="ORF">HYN59_11695</name>
</gene>
<keyword evidence="9" id="KW-0575">Peroxidase</keyword>
<dbReference type="PROSITE" id="PS51257">
    <property type="entry name" value="PROKAR_LIPOPROTEIN"/>
    <property type="match status" value="1"/>
</dbReference>
<feature type="domain" description="Cytochrome c" evidence="8">
    <location>
        <begin position="240"/>
        <end position="377"/>
    </location>
</feature>
<dbReference type="Pfam" id="PF03150">
    <property type="entry name" value="CCP_MauG"/>
    <property type="match status" value="1"/>
</dbReference>
<reference evidence="9 10" key="1">
    <citation type="submission" date="2018-04" db="EMBL/GenBank/DDBJ databases">
        <title>Genome sequencing of Flavobacterium sp. HYN0059.</title>
        <authorList>
            <person name="Yi H."/>
            <person name="Baek C."/>
        </authorList>
    </citation>
    <scope>NUCLEOTIDE SEQUENCE [LARGE SCALE GENOMIC DNA]</scope>
    <source>
        <strain evidence="9 10">HYN0059</strain>
    </source>
</reference>
<dbReference type="SUPFAM" id="SSF46626">
    <property type="entry name" value="Cytochrome c"/>
    <property type="match status" value="2"/>
</dbReference>
<dbReference type="RefSeq" id="WP_108778431.1">
    <property type="nucleotide sequence ID" value="NZ_CP029186.1"/>
</dbReference>